<dbReference type="EMBL" id="BJXK01000001">
    <property type="protein sequence ID" value="GEM77771.1"/>
    <property type="molecule type" value="Genomic_DNA"/>
</dbReference>
<protein>
    <recommendedName>
        <fullName evidence="3">Lipoprotein</fullName>
    </recommendedName>
</protein>
<dbReference type="InterPro" id="IPR011050">
    <property type="entry name" value="Pectin_lyase_fold/virulence"/>
</dbReference>
<dbReference type="Proteomes" id="UP000321113">
    <property type="component" value="Unassembled WGS sequence"/>
</dbReference>
<dbReference type="SUPFAM" id="SSF51126">
    <property type="entry name" value="Pectin lyase-like"/>
    <property type="match status" value="1"/>
</dbReference>
<keyword evidence="2" id="KW-1185">Reference proteome</keyword>
<dbReference type="RefSeq" id="WP_119009035.1">
    <property type="nucleotide sequence ID" value="NZ_BJXK01000001.1"/>
</dbReference>
<comment type="caution">
    <text evidence="1">The sequence shown here is derived from an EMBL/GenBank/DDBJ whole genome shotgun (WGS) entry which is preliminary data.</text>
</comment>
<dbReference type="PROSITE" id="PS51257">
    <property type="entry name" value="PROKAR_LIPOPROTEIN"/>
    <property type="match status" value="1"/>
</dbReference>
<dbReference type="OrthoDB" id="5854134at2"/>
<gene>
    <name evidence="1" type="ORF">VSU01S_00160</name>
</gene>
<evidence type="ECO:0000313" key="2">
    <source>
        <dbReference type="Proteomes" id="UP000321113"/>
    </source>
</evidence>
<organism evidence="1 2">
    <name type="scientific">Vibrio superstes NBRC 103154</name>
    <dbReference type="NCBI Taxonomy" id="1219062"/>
    <lineage>
        <taxon>Bacteria</taxon>
        <taxon>Pseudomonadati</taxon>
        <taxon>Pseudomonadota</taxon>
        <taxon>Gammaproteobacteria</taxon>
        <taxon>Vibrionales</taxon>
        <taxon>Vibrionaceae</taxon>
        <taxon>Vibrio</taxon>
    </lineage>
</organism>
<accession>A0A511QKG2</accession>
<evidence type="ECO:0008006" key="3">
    <source>
        <dbReference type="Google" id="ProtNLM"/>
    </source>
</evidence>
<sequence>MKVSKTAIAVAISSAFLFGCDFDIGSENNETAPPPEVTPPPSDVYSIENIYWDMVSDTTARSLSGTQPYLFANDEEGTRALSIYTGDVTSGYTFTSSSYSADEEGSVSFDGNQCTYTVADNELDMSCTKDGVPTSYSATEIVDEDVIAALENATDGKPATIEEVNAAIALAQDGDIIGLSASGSFNSGVIELNKAVILDGAGLAQFTGQACILVTAPGAEIRDIIFNNSHIGTESACVVSGSTARSGAIVITEDVTGEPATLTNLTINAENTNADNLNNKSSWIYTEGKVNLVDSTFNNLPSSYLNMAMYSACNKDKSGSVIQGNTFNLAGNSTSESAAIRLGNSSSQIVTADDCNFSIENNEFTGAYTTLQTDVMTSEYRPVAIHAVRASIANQDFEDTNQIVQ</sequence>
<evidence type="ECO:0000313" key="1">
    <source>
        <dbReference type="EMBL" id="GEM77771.1"/>
    </source>
</evidence>
<name>A0A511QKG2_9VIBR</name>
<reference evidence="1 2" key="1">
    <citation type="submission" date="2019-07" db="EMBL/GenBank/DDBJ databases">
        <title>Whole genome shotgun sequence of Vibrio superstes NBRC 103154.</title>
        <authorList>
            <person name="Hosoyama A."/>
            <person name="Uohara A."/>
            <person name="Ohji S."/>
            <person name="Ichikawa N."/>
        </authorList>
    </citation>
    <scope>NUCLEOTIDE SEQUENCE [LARGE SCALE GENOMIC DNA]</scope>
    <source>
        <strain evidence="1 2">NBRC 103154</strain>
    </source>
</reference>
<proteinExistence type="predicted"/>
<dbReference type="AlphaFoldDB" id="A0A511QKG2"/>